<keyword evidence="3" id="KW-1185">Reference proteome</keyword>
<evidence type="ECO:0000256" key="1">
    <source>
        <dbReference type="SAM" id="Phobius"/>
    </source>
</evidence>
<proteinExistence type="predicted"/>
<dbReference type="PROSITE" id="PS51257">
    <property type="entry name" value="PROKAR_LIPOPROTEIN"/>
    <property type="match status" value="1"/>
</dbReference>
<reference evidence="4" key="1">
    <citation type="submission" date="2025-08" db="UniProtKB">
        <authorList>
            <consortium name="RefSeq"/>
        </authorList>
    </citation>
    <scope>IDENTIFICATION</scope>
</reference>
<dbReference type="Proteomes" id="UP001165740">
    <property type="component" value="Chromosome 10"/>
</dbReference>
<organism evidence="3 4">
    <name type="scientific">Biomphalaria glabrata</name>
    <name type="common">Bloodfluke planorb</name>
    <name type="synonym">Freshwater snail</name>
    <dbReference type="NCBI Taxonomy" id="6526"/>
    <lineage>
        <taxon>Eukaryota</taxon>
        <taxon>Metazoa</taxon>
        <taxon>Spiralia</taxon>
        <taxon>Lophotrochozoa</taxon>
        <taxon>Mollusca</taxon>
        <taxon>Gastropoda</taxon>
        <taxon>Heterobranchia</taxon>
        <taxon>Euthyneura</taxon>
        <taxon>Panpulmonata</taxon>
        <taxon>Hygrophila</taxon>
        <taxon>Lymnaeoidea</taxon>
        <taxon>Planorbidae</taxon>
        <taxon>Biomphalaria</taxon>
    </lineage>
</organism>
<dbReference type="GeneID" id="106066713"/>
<evidence type="ECO:0000313" key="4">
    <source>
        <dbReference type="RefSeq" id="XP_055899835.1"/>
    </source>
</evidence>
<keyword evidence="1" id="KW-0812">Transmembrane</keyword>
<keyword evidence="1" id="KW-0472">Membrane</keyword>
<feature type="signal peptide" evidence="2">
    <location>
        <begin position="1"/>
        <end position="22"/>
    </location>
</feature>
<keyword evidence="1" id="KW-1133">Transmembrane helix</keyword>
<dbReference type="OrthoDB" id="6068333at2759"/>
<evidence type="ECO:0000256" key="2">
    <source>
        <dbReference type="SAM" id="SignalP"/>
    </source>
</evidence>
<keyword evidence="2" id="KW-0732">Signal</keyword>
<evidence type="ECO:0000313" key="3">
    <source>
        <dbReference type="Proteomes" id="UP001165740"/>
    </source>
</evidence>
<gene>
    <name evidence="4" type="primary">LOC106066713</name>
</gene>
<sequence>MKSDYNTLVFCWFFFFFVGCVAERRTSLSYQGRSSSTPDLSRVMFAKCLKVWTSTSEIGIFLIACINTISCLLTCKPIEIGKNLSLTHDCPDRNGDFFVWQYDSAEYPCNKNSKAEVSYDESLRKSTFVLRNVSIDLGRKNIQIVVPRTGFKSGCLIEPYHKPESAVCRVMQTNQKSVRFECSSSKVYPGLQCDVNYWEQLSRKSAKVNHTGWSKANSDLGNGFKNVTCSIDIQLPDYGTYVFFGVLAPTLSSFVYGTAVPAKATEPLMLKNYNRTLVVYRTTPLGPTRVCHDSKLSVHFICEARNFSKKPNIHWRVGNEQYSGDVYSNGSNYVSMYSFQASSIHSGTRVFCLGMEFDDLSINGVDLGLSWVESTSVLGHLVSLQKVGYNANTVNSLRYTNVSVVCNVTGGGYFIAKIRVTCESNRTLIEKESPGAEVSASFSVGAGYSSVKCLCSASHRLNCSVLSFSFNINLTSQFTARYNNEKDSGLVDQTKFIILLACTGAVFLLLTAFIVFTLAKKKRCCTFQRQAGNSHYEDIYINRQLHRHHKPACPEVRVLPEQQRVCENEYASLYVNTQDLCNRST</sequence>
<feature type="chain" id="PRO_5040751116" evidence="2">
    <location>
        <begin position="23"/>
        <end position="585"/>
    </location>
</feature>
<feature type="transmembrane region" description="Helical" evidence="1">
    <location>
        <begin position="496"/>
        <end position="519"/>
    </location>
</feature>
<dbReference type="AlphaFoldDB" id="A0A9W3BJW7"/>
<accession>A0A9W3BJW7</accession>
<name>A0A9W3BJW7_BIOGL</name>
<protein>
    <submittedName>
        <fullName evidence="4">Uncharacterized protein LOC106066713 isoform X1</fullName>
    </submittedName>
</protein>
<dbReference type="RefSeq" id="XP_055899835.1">
    <property type="nucleotide sequence ID" value="XM_056043860.1"/>
</dbReference>